<dbReference type="EMBL" id="BPVZ01000184">
    <property type="protein sequence ID" value="GKV44654.1"/>
    <property type="molecule type" value="Genomic_DNA"/>
</dbReference>
<dbReference type="AlphaFoldDB" id="A0AAV5M609"/>
<organism evidence="1 2">
    <name type="scientific">Rubroshorea leprosula</name>
    <dbReference type="NCBI Taxonomy" id="152421"/>
    <lineage>
        <taxon>Eukaryota</taxon>
        <taxon>Viridiplantae</taxon>
        <taxon>Streptophyta</taxon>
        <taxon>Embryophyta</taxon>
        <taxon>Tracheophyta</taxon>
        <taxon>Spermatophyta</taxon>
        <taxon>Magnoliopsida</taxon>
        <taxon>eudicotyledons</taxon>
        <taxon>Gunneridae</taxon>
        <taxon>Pentapetalae</taxon>
        <taxon>rosids</taxon>
        <taxon>malvids</taxon>
        <taxon>Malvales</taxon>
        <taxon>Dipterocarpaceae</taxon>
        <taxon>Rubroshorea</taxon>
    </lineage>
</organism>
<accession>A0AAV5M609</accession>
<proteinExistence type="predicted"/>
<keyword evidence="2" id="KW-1185">Reference proteome</keyword>
<evidence type="ECO:0000313" key="1">
    <source>
        <dbReference type="EMBL" id="GKV44654.1"/>
    </source>
</evidence>
<sequence length="92" mass="10569">MYTSSFITQIPKFSFSRSSPSADLLFEQNLCRRRLLWLAQKSKFFCLVPVSFLLHSHPIVDFPFLDLAALFKLTHPHPPHPRSSGVASNLQR</sequence>
<comment type="caution">
    <text evidence="1">The sequence shown here is derived from an EMBL/GenBank/DDBJ whole genome shotgun (WGS) entry which is preliminary data.</text>
</comment>
<name>A0AAV5M609_9ROSI</name>
<evidence type="ECO:0000313" key="2">
    <source>
        <dbReference type="Proteomes" id="UP001054252"/>
    </source>
</evidence>
<reference evidence="1 2" key="1">
    <citation type="journal article" date="2021" name="Commun. Biol.">
        <title>The genome of Shorea leprosula (Dipterocarpaceae) highlights the ecological relevance of drought in aseasonal tropical rainforests.</title>
        <authorList>
            <person name="Ng K.K.S."/>
            <person name="Kobayashi M.J."/>
            <person name="Fawcett J.A."/>
            <person name="Hatakeyama M."/>
            <person name="Paape T."/>
            <person name="Ng C.H."/>
            <person name="Ang C.C."/>
            <person name="Tnah L.H."/>
            <person name="Lee C.T."/>
            <person name="Nishiyama T."/>
            <person name="Sese J."/>
            <person name="O'Brien M.J."/>
            <person name="Copetti D."/>
            <person name="Mohd Noor M.I."/>
            <person name="Ong R.C."/>
            <person name="Putra M."/>
            <person name="Sireger I.Z."/>
            <person name="Indrioko S."/>
            <person name="Kosugi Y."/>
            <person name="Izuno A."/>
            <person name="Isagi Y."/>
            <person name="Lee S.L."/>
            <person name="Shimizu K.K."/>
        </authorList>
    </citation>
    <scope>NUCLEOTIDE SEQUENCE [LARGE SCALE GENOMIC DNA]</scope>
    <source>
        <strain evidence="1">214</strain>
    </source>
</reference>
<protein>
    <submittedName>
        <fullName evidence="1">Uncharacterized protein</fullName>
    </submittedName>
</protein>
<gene>
    <name evidence="1" type="ORF">SLEP1_g51816</name>
</gene>
<dbReference type="Proteomes" id="UP001054252">
    <property type="component" value="Unassembled WGS sequence"/>
</dbReference>